<dbReference type="GO" id="GO:0005739">
    <property type="term" value="C:mitochondrion"/>
    <property type="evidence" value="ECO:0007669"/>
    <property type="project" value="TreeGrafter"/>
</dbReference>
<protein>
    <recommendedName>
        <fullName evidence="6">Cytochrome c oxidase assembly factor 5</fullName>
    </recommendedName>
</protein>
<dbReference type="EMBL" id="QEAP01000144">
    <property type="protein sequence ID" value="TPX74103.1"/>
    <property type="molecule type" value="Genomic_DNA"/>
</dbReference>
<accession>A0A507FCU0</accession>
<dbReference type="OrthoDB" id="282149at2759"/>
<comment type="similarity">
    <text evidence="1">Belongs to the PET191 family.</text>
</comment>
<gene>
    <name evidence="4" type="ORF">CcCBS67573_g04627</name>
</gene>
<feature type="compositionally biased region" description="Polar residues" evidence="3">
    <location>
        <begin position="73"/>
        <end position="83"/>
    </location>
</feature>
<sequence length="90" mass="9893">MPSCERFKVAVLDCLRASDCVAKNGKSVNECLNLKNKDVDQECRLAQRAFFECQLAMLNPRRRMRGPYGGVSGSVNPENSSDPASAPKSE</sequence>
<reference evidence="4 5" key="1">
    <citation type="journal article" date="2019" name="Sci. Rep.">
        <title>Comparative genomics of chytrid fungi reveal insights into the obligate biotrophic and pathogenic lifestyle of Synchytrium endobioticum.</title>
        <authorList>
            <person name="van de Vossenberg B.T.L.H."/>
            <person name="Warris S."/>
            <person name="Nguyen H.D.T."/>
            <person name="van Gent-Pelzer M.P.E."/>
            <person name="Joly D.L."/>
            <person name="van de Geest H.C."/>
            <person name="Bonants P.J.M."/>
            <person name="Smith D.S."/>
            <person name="Levesque C.A."/>
            <person name="van der Lee T.A.J."/>
        </authorList>
    </citation>
    <scope>NUCLEOTIDE SEQUENCE [LARGE SCALE GENOMIC DNA]</scope>
    <source>
        <strain evidence="4 5">CBS 675.73</strain>
    </source>
</reference>
<name>A0A507FCU0_9FUNG</name>
<dbReference type="Proteomes" id="UP000320333">
    <property type="component" value="Unassembled WGS sequence"/>
</dbReference>
<evidence type="ECO:0000256" key="2">
    <source>
        <dbReference type="ARBA" id="ARBA00023157"/>
    </source>
</evidence>
<dbReference type="PANTHER" id="PTHR28627:SF1">
    <property type="entry name" value="CYTOCHROME C OXIDASE ASSEMBLY FACTOR 5"/>
    <property type="match status" value="1"/>
</dbReference>
<dbReference type="GO" id="GO:0033617">
    <property type="term" value="P:mitochondrial respiratory chain complex IV assembly"/>
    <property type="evidence" value="ECO:0007669"/>
    <property type="project" value="TreeGrafter"/>
</dbReference>
<dbReference type="PANTHER" id="PTHR28627">
    <property type="entry name" value="CYTOCHROME C OXIDASE ASSEMBLY FACTOR 5"/>
    <property type="match status" value="1"/>
</dbReference>
<evidence type="ECO:0000256" key="3">
    <source>
        <dbReference type="SAM" id="MobiDB-lite"/>
    </source>
</evidence>
<evidence type="ECO:0008006" key="6">
    <source>
        <dbReference type="Google" id="ProtNLM"/>
    </source>
</evidence>
<organism evidence="4 5">
    <name type="scientific">Chytriomyces confervae</name>
    <dbReference type="NCBI Taxonomy" id="246404"/>
    <lineage>
        <taxon>Eukaryota</taxon>
        <taxon>Fungi</taxon>
        <taxon>Fungi incertae sedis</taxon>
        <taxon>Chytridiomycota</taxon>
        <taxon>Chytridiomycota incertae sedis</taxon>
        <taxon>Chytridiomycetes</taxon>
        <taxon>Chytridiales</taxon>
        <taxon>Chytriomycetaceae</taxon>
        <taxon>Chytriomyces</taxon>
    </lineage>
</organism>
<evidence type="ECO:0000256" key="1">
    <source>
        <dbReference type="ARBA" id="ARBA00007785"/>
    </source>
</evidence>
<evidence type="ECO:0000313" key="5">
    <source>
        <dbReference type="Proteomes" id="UP000320333"/>
    </source>
</evidence>
<proteinExistence type="inferred from homology"/>
<comment type="caution">
    <text evidence="4">The sequence shown here is derived from an EMBL/GenBank/DDBJ whole genome shotgun (WGS) entry which is preliminary data.</text>
</comment>
<feature type="region of interest" description="Disordered" evidence="3">
    <location>
        <begin position="63"/>
        <end position="90"/>
    </location>
</feature>
<dbReference type="InterPro" id="IPR018793">
    <property type="entry name" value="Cyt_c_oxidase_assmbl_Pet191"/>
</dbReference>
<evidence type="ECO:0000313" key="4">
    <source>
        <dbReference type="EMBL" id="TPX74103.1"/>
    </source>
</evidence>
<dbReference type="AlphaFoldDB" id="A0A507FCU0"/>
<keyword evidence="5" id="KW-1185">Reference proteome</keyword>
<dbReference type="Pfam" id="PF10203">
    <property type="entry name" value="Pet191_N"/>
    <property type="match status" value="1"/>
</dbReference>
<keyword evidence="2" id="KW-1015">Disulfide bond</keyword>